<reference evidence="1 2" key="1">
    <citation type="submission" date="2018-03" db="EMBL/GenBank/DDBJ databases">
        <title>Draft Genome Sequences of the Obligatory Marine Myxobacteria Enhygromyxa salina SWB005.</title>
        <authorList>
            <person name="Poehlein A."/>
            <person name="Moghaddam J.A."/>
            <person name="Harms H."/>
            <person name="Alanjari M."/>
            <person name="Koenig G.M."/>
            <person name="Daniel R."/>
            <person name="Schaeberle T.F."/>
        </authorList>
    </citation>
    <scope>NUCLEOTIDE SEQUENCE [LARGE SCALE GENOMIC DNA]</scope>
    <source>
        <strain evidence="1 2">SWB005</strain>
    </source>
</reference>
<organism evidence="1 2">
    <name type="scientific">Enhygromyxa salina</name>
    <dbReference type="NCBI Taxonomy" id="215803"/>
    <lineage>
        <taxon>Bacteria</taxon>
        <taxon>Pseudomonadati</taxon>
        <taxon>Myxococcota</taxon>
        <taxon>Polyangia</taxon>
        <taxon>Nannocystales</taxon>
        <taxon>Nannocystaceae</taxon>
        <taxon>Enhygromyxa</taxon>
    </lineage>
</organism>
<proteinExistence type="predicted"/>
<accession>A0A2S9YEU5</accession>
<dbReference type="Proteomes" id="UP000237968">
    <property type="component" value="Unassembled WGS sequence"/>
</dbReference>
<dbReference type="AlphaFoldDB" id="A0A2S9YEU5"/>
<comment type="caution">
    <text evidence="1">The sequence shown here is derived from an EMBL/GenBank/DDBJ whole genome shotgun (WGS) entry which is preliminary data.</text>
</comment>
<evidence type="ECO:0000313" key="2">
    <source>
        <dbReference type="Proteomes" id="UP000237968"/>
    </source>
</evidence>
<dbReference type="EMBL" id="PVNK01000073">
    <property type="protein sequence ID" value="PRQ03638.1"/>
    <property type="molecule type" value="Genomic_DNA"/>
</dbReference>
<evidence type="ECO:0000313" key="1">
    <source>
        <dbReference type="EMBL" id="PRQ03638.1"/>
    </source>
</evidence>
<gene>
    <name evidence="1" type="ORF">ENSA5_13930</name>
</gene>
<name>A0A2S9YEU5_9BACT</name>
<sequence>MPWLSMSANRGRYPREDDELPIDPENVVFLAEEMRVCWVRAKLAELERLHLTTGQSREVLKMWISRDKAACPYTLVATWATFAVGDLLFPRALPPLPTLEGCAGADALTQANLALLSDSSSRASTGSSRPGHLYRIKSLEKALATRHLDAALDLTTTPDHPLAAGVLARAWAPLVLSWCRRHPEEPVWEVASLGARRPGGKLVWDRRTPPPSLDHDPAEPRGFDAIVVSDSAVDVYYYLGVNWRSDLSFDNGDGAFGFLEHVEADWQQALPSLDAETLEAIQGARDRGNLTHWVVHDSKRAKSSAEATAAAAAHFGLKLRSADLMKA</sequence>
<keyword evidence="2" id="KW-1185">Reference proteome</keyword>
<protein>
    <submittedName>
        <fullName evidence="1">Uncharacterized protein</fullName>
    </submittedName>
</protein>